<dbReference type="Gene3D" id="2.40.170.20">
    <property type="entry name" value="TonB-dependent receptor, beta-barrel domain"/>
    <property type="match status" value="1"/>
</dbReference>
<evidence type="ECO:0000313" key="11">
    <source>
        <dbReference type="Proteomes" id="UP000255443"/>
    </source>
</evidence>
<dbReference type="GO" id="GO:0042931">
    <property type="term" value="F:enterobactin transmembrane transporter activity"/>
    <property type="evidence" value="ECO:0007669"/>
    <property type="project" value="TreeGrafter"/>
</dbReference>
<dbReference type="PROSITE" id="PS52016">
    <property type="entry name" value="TONB_DEPENDENT_REC_3"/>
    <property type="match status" value="1"/>
</dbReference>
<dbReference type="Pfam" id="PF00593">
    <property type="entry name" value="TonB_dep_Rec_b-barrel"/>
    <property type="match status" value="1"/>
</dbReference>
<dbReference type="GO" id="GO:0015344">
    <property type="term" value="F:siderophore uptake transmembrane transporter activity"/>
    <property type="evidence" value="ECO:0007669"/>
    <property type="project" value="TreeGrafter"/>
</dbReference>
<keyword evidence="4 8" id="KW-0812">Transmembrane</keyword>
<dbReference type="EMBL" id="UGXC01000002">
    <property type="protein sequence ID" value="SUG28398.1"/>
    <property type="molecule type" value="Genomic_DNA"/>
</dbReference>
<dbReference type="InterPro" id="IPR000531">
    <property type="entry name" value="Beta-barrel_TonB"/>
</dbReference>
<comment type="similarity">
    <text evidence="8">Belongs to the TonB-dependent receptor family.</text>
</comment>
<evidence type="ECO:0000256" key="4">
    <source>
        <dbReference type="ARBA" id="ARBA00022692"/>
    </source>
</evidence>
<keyword evidence="5" id="KW-0798">TonB box</keyword>
<dbReference type="GO" id="GO:0042912">
    <property type="term" value="F:colicin transmembrane transporter activity"/>
    <property type="evidence" value="ECO:0007669"/>
    <property type="project" value="TreeGrafter"/>
</dbReference>
<accession>A0A379SH47</accession>
<dbReference type="InterPro" id="IPR036942">
    <property type="entry name" value="Beta-barrel_TonB_sf"/>
</dbReference>
<dbReference type="AlphaFoldDB" id="A0A379SH47"/>
<evidence type="ECO:0000256" key="6">
    <source>
        <dbReference type="ARBA" id="ARBA00023136"/>
    </source>
</evidence>
<name>A0A379SH47_SALER</name>
<evidence type="ECO:0000256" key="2">
    <source>
        <dbReference type="ARBA" id="ARBA00022448"/>
    </source>
</evidence>
<evidence type="ECO:0000256" key="3">
    <source>
        <dbReference type="ARBA" id="ARBA00022452"/>
    </source>
</evidence>
<evidence type="ECO:0000256" key="1">
    <source>
        <dbReference type="ARBA" id="ARBA00004571"/>
    </source>
</evidence>
<dbReference type="GO" id="GO:0009279">
    <property type="term" value="C:cell outer membrane"/>
    <property type="evidence" value="ECO:0007669"/>
    <property type="project" value="UniProtKB-SubCell"/>
</dbReference>
<dbReference type="PANTHER" id="PTHR30069:SF51">
    <property type="entry name" value="FERRIENTEROBACTIN RECEPTOR"/>
    <property type="match status" value="1"/>
</dbReference>
<dbReference type="PANTHER" id="PTHR30069">
    <property type="entry name" value="TONB-DEPENDENT OUTER MEMBRANE RECEPTOR"/>
    <property type="match status" value="1"/>
</dbReference>
<dbReference type="InterPro" id="IPR039426">
    <property type="entry name" value="TonB-dep_rcpt-like"/>
</dbReference>
<reference evidence="10 11" key="1">
    <citation type="submission" date="2018-06" db="EMBL/GenBank/DDBJ databases">
        <authorList>
            <consortium name="Pathogen Informatics"/>
            <person name="Doyle S."/>
        </authorList>
    </citation>
    <scope>NUCLEOTIDE SEQUENCE [LARGE SCALE GENOMIC DNA]</scope>
    <source>
        <strain evidence="10 11">NCTC7303</strain>
    </source>
</reference>
<organism evidence="10 11">
    <name type="scientific">Salmonella enterica subsp. arizonae</name>
    <dbReference type="NCBI Taxonomy" id="59203"/>
    <lineage>
        <taxon>Bacteria</taxon>
        <taxon>Pseudomonadati</taxon>
        <taxon>Pseudomonadota</taxon>
        <taxon>Gammaproteobacteria</taxon>
        <taxon>Enterobacterales</taxon>
        <taxon>Enterobacteriaceae</taxon>
        <taxon>Salmonella</taxon>
    </lineage>
</organism>
<protein>
    <submittedName>
        <fullName evidence="10">Outer membrane receptor FepA</fullName>
    </submittedName>
</protein>
<feature type="domain" description="TonB-dependent receptor-like beta-barrel" evidence="9">
    <location>
        <begin position="6"/>
        <end position="95"/>
    </location>
</feature>
<evidence type="ECO:0000256" key="7">
    <source>
        <dbReference type="ARBA" id="ARBA00023237"/>
    </source>
</evidence>
<gene>
    <name evidence="10" type="primary">fepA_3</name>
    <name evidence="10" type="ORF">NCTC7303_00522</name>
</gene>
<proteinExistence type="inferred from homology"/>
<keyword evidence="6 8" id="KW-0472">Membrane</keyword>
<evidence type="ECO:0000313" key="10">
    <source>
        <dbReference type="EMBL" id="SUG28398.1"/>
    </source>
</evidence>
<dbReference type="SUPFAM" id="SSF56935">
    <property type="entry name" value="Porins"/>
    <property type="match status" value="1"/>
</dbReference>
<evidence type="ECO:0000256" key="5">
    <source>
        <dbReference type="ARBA" id="ARBA00023077"/>
    </source>
</evidence>
<keyword evidence="7 8" id="KW-0998">Cell outer membrane</keyword>
<keyword evidence="2 8" id="KW-0813">Transport</keyword>
<sequence length="111" mass="11999">MGGNIPGYSSTDRSPYSKAEIFSLFAENNMELTDSTMLTPGLRFDHHSIVGNNWSPSLNLSQGLGDDFTLKMGIARAYKAPSLYQTNPNYICTVRGRAATRLAPAPASVAI</sequence>
<evidence type="ECO:0000259" key="9">
    <source>
        <dbReference type="Pfam" id="PF00593"/>
    </source>
</evidence>
<keyword evidence="10" id="KW-0675">Receptor</keyword>
<dbReference type="Proteomes" id="UP000255443">
    <property type="component" value="Unassembled WGS sequence"/>
</dbReference>
<evidence type="ECO:0000256" key="8">
    <source>
        <dbReference type="PROSITE-ProRule" id="PRU01360"/>
    </source>
</evidence>
<comment type="subcellular location">
    <subcellularLocation>
        <location evidence="1 8">Cell outer membrane</location>
        <topology evidence="1 8">Multi-pass membrane protein</topology>
    </subcellularLocation>
</comment>
<keyword evidence="3 8" id="KW-1134">Transmembrane beta strand</keyword>
<dbReference type="GO" id="GO:0044718">
    <property type="term" value="P:siderophore transmembrane transport"/>
    <property type="evidence" value="ECO:0007669"/>
    <property type="project" value="TreeGrafter"/>
</dbReference>